<feature type="transmembrane region" description="Helical" evidence="7">
    <location>
        <begin position="247"/>
        <end position="269"/>
    </location>
</feature>
<evidence type="ECO:0000256" key="3">
    <source>
        <dbReference type="ARBA" id="ARBA00022475"/>
    </source>
</evidence>
<keyword evidence="6 7" id="KW-0472">Membrane</keyword>
<keyword evidence="3" id="KW-1003">Cell membrane</keyword>
<feature type="transmembrane region" description="Helical" evidence="7">
    <location>
        <begin position="105"/>
        <end position="124"/>
    </location>
</feature>
<protein>
    <submittedName>
        <fullName evidence="8">Putative oxidoreductase</fullName>
    </submittedName>
</protein>
<dbReference type="Pfam" id="PF07681">
    <property type="entry name" value="DoxX"/>
    <property type="match status" value="1"/>
</dbReference>
<feature type="transmembrane region" description="Helical" evidence="7">
    <location>
        <begin position="145"/>
        <end position="163"/>
    </location>
</feature>
<dbReference type="AlphaFoldDB" id="A0A370S369"/>
<dbReference type="InterPro" id="IPR032808">
    <property type="entry name" value="DoxX"/>
</dbReference>
<gene>
    <name evidence="8" type="ORF">DEU51_12017</name>
</gene>
<sequence>MSMNIKVVNWLSLLTTVMVVVLSVSSFFIYSISSWTLISLVGLIMLLGLSFFSLWQRPYSFFAWLATMFSLLVVGRLFSTMRLSALSETGSALDPLLLAETGPGLPWVTWSCVGLFVLLMLKLWSIIQQDRSVAGTSSEQWGMTAIRVYVGLMFIAHFAGHLFAGPQAFEVFRNYFASIGLPYPAYFVVLAGLIELAVAFGLAFGFLTRLAAFGGAVYLLVSVGMGGHYGVGYIWVLPTGGWEFPALWAFVVGVFAFTGAGPVSVDNYLRTPHY</sequence>
<name>A0A370S369_PSEJE</name>
<reference evidence="8 9" key="1">
    <citation type="submission" date="2018-07" db="EMBL/GenBank/DDBJ databases">
        <title>Genome sequencing of rice bacterial endophytes.</title>
        <authorList>
            <person name="Venturi V."/>
        </authorList>
    </citation>
    <scope>NUCLEOTIDE SEQUENCE [LARGE SCALE GENOMIC DNA]</scope>
    <source>
        <strain evidence="8 9">E2333</strain>
    </source>
</reference>
<dbReference type="EMBL" id="QRAV01000020">
    <property type="protein sequence ID" value="RDL14197.1"/>
    <property type="molecule type" value="Genomic_DNA"/>
</dbReference>
<comment type="subcellular location">
    <subcellularLocation>
        <location evidence="1">Cell membrane</location>
        <topology evidence="1">Multi-pass membrane protein</topology>
    </subcellularLocation>
</comment>
<feature type="transmembrane region" description="Helical" evidence="7">
    <location>
        <begin position="183"/>
        <end position="204"/>
    </location>
</feature>
<evidence type="ECO:0000256" key="6">
    <source>
        <dbReference type="ARBA" id="ARBA00023136"/>
    </source>
</evidence>
<dbReference type="GO" id="GO:0005886">
    <property type="term" value="C:plasma membrane"/>
    <property type="evidence" value="ECO:0007669"/>
    <property type="project" value="UniProtKB-SubCell"/>
</dbReference>
<evidence type="ECO:0000313" key="8">
    <source>
        <dbReference type="EMBL" id="RDL14197.1"/>
    </source>
</evidence>
<feature type="transmembrane region" description="Helical" evidence="7">
    <location>
        <begin position="216"/>
        <end position="235"/>
    </location>
</feature>
<comment type="caution">
    <text evidence="8">The sequence shown here is derived from an EMBL/GenBank/DDBJ whole genome shotgun (WGS) entry which is preliminary data.</text>
</comment>
<keyword evidence="5 7" id="KW-1133">Transmembrane helix</keyword>
<evidence type="ECO:0000313" key="9">
    <source>
        <dbReference type="Proteomes" id="UP000255365"/>
    </source>
</evidence>
<dbReference type="Proteomes" id="UP000255365">
    <property type="component" value="Unassembled WGS sequence"/>
</dbReference>
<proteinExistence type="inferred from homology"/>
<dbReference type="InterPro" id="IPR051907">
    <property type="entry name" value="DoxX-like_oxidoreductase"/>
</dbReference>
<feature type="transmembrane region" description="Helical" evidence="7">
    <location>
        <begin position="62"/>
        <end position="85"/>
    </location>
</feature>
<feature type="transmembrane region" description="Helical" evidence="7">
    <location>
        <begin position="35"/>
        <end position="55"/>
    </location>
</feature>
<evidence type="ECO:0000256" key="5">
    <source>
        <dbReference type="ARBA" id="ARBA00022989"/>
    </source>
</evidence>
<evidence type="ECO:0000256" key="7">
    <source>
        <dbReference type="SAM" id="Phobius"/>
    </source>
</evidence>
<dbReference type="PANTHER" id="PTHR33452">
    <property type="entry name" value="OXIDOREDUCTASE CATD-RELATED"/>
    <property type="match status" value="1"/>
</dbReference>
<feature type="transmembrane region" description="Helical" evidence="7">
    <location>
        <begin position="7"/>
        <end position="29"/>
    </location>
</feature>
<evidence type="ECO:0000256" key="2">
    <source>
        <dbReference type="ARBA" id="ARBA00006679"/>
    </source>
</evidence>
<evidence type="ECO:0000256" key="1">
    <source>
        <dbReference type="ARBA" id="ARBA00004651"/>
    </source>
</evidence>
<comment type="similarity">
    <text evidence="2">Belongs to the DoxX family.</text>
</comment>
<keyword evidence="4 7" id="KW-0812">Transmembrane</keyword>
<accession>A0A370S369</accession>
<evidence type="ECO:0000256" key="4">
    <source>
        <dbReference type="ARBA" id="ARBA00022692"/>
    </source>
</evidence>
<dbReference type="PANTHER" id="PTHR33452:SF1">
    <property type="entry name" value="INNER MEMBRANE PROTEIN YPHA-RELATED"/>
    <property type="match status" value="1"/>
</dbReference>
<organism evidence="8 9">
    <name type="scientific">Pseudomonas jessenii</name>
    <dbReference type="NCBI Taxonomy" id="77298"/>
    <lineage>
        <taxon>Bacteria</taxon>
        <taxon>Pseudomonadati</taxon>
        <taxon>Pseudomonadota</taxon>
        <taxon>Gammaproteobacteria</taxon>
        <taxon>Pseudomonadales</taxon>
        <taxon>Pseudomonadaceae</taxon>
        <taxon>Pseudomonas</taxon>
    </lineage>
</organism>